<organism evidence="1 2">
    <name type="scientific">Ambispora leptoticha</name>
    <dbReference type="NCBI Taxonomy" id="144679"/>
    <lineage>
        <taxon>Eukaryota</taxon>
        <taxon>Fungi</taxon>
        <taxon>Fungi incertae sedis</taxon>
        <taxon>Mucoromycota</taxon>
        <taxon>Glomeromycotina</taxon>
        <taxon>Glomeromycetes</taxon>
        <taxon>Archaeosporales</taxon>
        <taxon>Ambisporaceae</taxon>
        <taxon>Ambispora</taxon>
    </lineage>
</organism>
<dbReference type="AlphaFoldDB" id="A0A9N9AJJ1"/>
<gene>
    <name evidence="1" type="ORF">ALEPTO_LOCUS4923</name>
</gene>
<keyword evidence="2" id="KW-1185">Reference proteome</keyword>
<name>A0A9N9AJJ1_9GLOM</name>
<accession>A0A9N9AJJ1</accession>
<dbReference type="Proteomes" id="UP000789508">
    <property type="component" value="Unassembled WGS sequence"/>
</dbReference>
<protein>
    <submittedName>
        <fullName evidence="1">2268_t:CDS:1</fullName>
    </submittedName>
</protein>
<reference evidence="1" key="1">
    <citation type="submission" date="2021-06" db="EMBL/GenBank/DDBJ databases">
        <authorList>
            <person name="Kallberg Y."/>
            <person name="Tangrot J."/>
            <person name="Rosling A."/>
        </authorList>
    </citation>
    <scope>NUCLEOTIDE SEQUENCE</scope>
    <source>
        <strain evidence="1">FL130A</strain>
    </source>
</reference>
<sequence>MTLLKGCVVSKILIWQNGMNRNSEVSQVISSDSEIIQHLSEEAEDEYNHYMEPIKHIERMTPLHIKDICNEFVMNYNNIMYEEVSIELSHGNWNELEEDIIGIASGILDTMLV</sequence>
<evidence type="ECO:0000313" key="2">
    <source>
        <dbReference type="Proteomes" id="UP000789508"/>
    </source>
</evidence>
<comment type="caution">
    <text evidence="1">The sequence shown here is derived from an EMBL/GenBank/DDBJ whole genome shotgun (WGS) entry which is preliminary data.</text>
</comment>
<dbReference type="EMBL" id="CAJVPS010001244">
    <property type="protein sequence ID" value="CAG8530731.1"/>
    <property type="molecule type" value="Genomic_DNA"/>
</dbReference>
<evidence type="ECO:0000313" key="1">
    <source>
        <dbReference type="EMBL" id="CAG8530731.1"/>
    </source>
</evidence>
<proteinExistence type="predicted"/>